<organism evidence="1 2">
    <name type="scientific">Eiseniibacteriota bacterium</name>
    <dbReference type="NCBI Taxonomy" id="2212470"/>
    <lineage>
        <taxon>Bacteria</taxon>
        <taxon>Candidatus Eiseniibacteriota</taxon>
    </lineage>
</organism>
<dbReference type="PANTHER" id="PTHR34387">
    <property type="entry name" value="SLR1258 PROTEIN"/>
    <property type="match status" value="1"/>
</dbReference>
<dbReference type="Gene3D" id="3.30.70.2970">
    <property type="entry name" value="Protein of unknown function (DUF541), domain 2"/>
    <property type="match status" value="1"/>
</dbReference>
<dbReference type="InterPro" id="IPR016907">
    <property type="entry name" value="UCP029033"/>
</dbReference>
<sequence length="242" mass="26410">MKSSHTFLAVLILAIGVAVAGWFVGDGFARGRTTDRYVTVKGLSERDVEADLALWPIRFVSTDNSLAAAQKNSEMSRVKIMEFLKRFGIDAGQVELQELRVDDQMANPYRSGDTSSRYIITQVLMVRTTQPQLIQSASQKVGDLVEAGVVLSSSGGYRDGPSYLFSGLTELKPGMIAEATENARAAAQQFAKDSGSRLGKIMKANQGVFLILPRDRAEGVMEESQPHKTVRVVTTVDYTLAD</sequence>
<dbReference type="InterPro" id="IPR052022">
    <property type="entry name" value="26kDa_periplasmic_antigen"/>
</dbReference>
<dbReference type="EMBL" id="JAHJDP010000087">
    <property type="protein sequence ID" value="MBU2692306.1"/>
    <property type="molecule type" value="Genomic_DNA"/>
</dbReference>
<gene>
    <name evidence="1" type="ORF">KJ970_15390</name>
</gene>
<dbReference type="Proteomes" id="UP000777784">
    <property type="component" value="Unassembled WGS sequence"/>
</dbReference>
<dbReference type="Gene3D" id="3.30.110.170">
    <property type="entry name" value="Protein of unknown function (DUF541), domain 1"/>
    <property type="match status" value="1"/>
</dbReference>
<proteinExistence type="predicted"/>
<comment type="caution">
    <text evidence="1">The sequence shown here is derived from an EMBL/GenBank/DDBJ whole genome shotgun (WGS) entry which is preliminary data.</text>
</comment>
<reference evidence="1" key="1">
    <citation type="submission" date="2021-05" db="EMBL/GenBank/DDBJ databases">
        <title>Energy efficiency and biological interactions define the core microbiome of deep oligotrophic groundwater.</title>
        <authorList>
            <person name="Mehrshad M."/>
            <person name="Lopez-Fernandez M."/>
            <person name="Bell E."/>
            <person name="Bernier-Latmani R."/>
            <person name="Bertilsson S."/>
            <person name="Dopson M."/>
        </authorList>
    </citation>
    <scope>NUCLEOTIDE SEQUENCE</scope>
    <source>
        <strain evidence="1">Modern_marine.mb.64</strain>
    </source>
</reference>
<evidence type="ECO:0000313" key="1">
    <source>
        <dbReference type="EMBL" id="MBU2692306.1"/>
    </source>
</evidence>
<name>A0A948W841_UNCEI</name>
<dbReference type="InterPro" id="IPR007497">
    <property type="entry name" value="SIMPL/DUF541"/>
</dbReference>
<dbReference type="AlphaFoldDB" id="A0A948W841"/>
<evidence type="ECO:0000313" key="2">
    <source>
        <dbReference type="Proteomes" id="UP000777784"/>
    </source>
</evidence>
<dbReference type="PIRSF" id="PIRSF029033">
    <property type="entry name" value="UCP029033"/>
    <property type="match status" value="1"/>
</dbReference>
<dbReference type="GO" id="GO:0006974">
    <property type="term" value="P:DNA damage response"/>
    <property type="evidence" value="ECO:0007669"/>
    <property type="project" value="TreeGrafter"/>
</dbReference>
<dbReference type="Pfam" id="PF04402">
    <property type="entry name" value="SIMPL"/>
    <property type="match status" value="1"/>
</dbReference>
<protein>
    <submittedName>
        <fullName evidence="1">SIMPL domain-containing protein</fullName>
    </submittedName>
</protein>
<accession>A0A948W841</accession>
<dbReference type="PANTHER" id="PTHR34387:SF2">
    <property type="entry name" value="SLR1258 PROTEIN"/>
    <property type="match status" value="1"/>
</dbReference>